<dbReference type="Proteomes" id="UP000078113">
    <property type="component" value="Unassembled WGS sequence"/>
</dbReference>
<dbReference type="AlphaFoldDB" id="A0A8X7NCH8"/>
<name>A0A8X7NCH8_9BASI</name>
<keyword evidence="2" id="KW-1185">Reference proteome</keyword>
<evidence type="ECO:0000313" key="2">
    <source>
        <dbReference type="Proteomes" id="UP000078113"/>
    </source>
</evidence>
<gene>
    <name evidence="1" type="ORF">A4X09_0g1820</name>
</gene>
<evidence type="ECO:0000313" key="1">
    <source>
        <dbReference type="EMBL" id="KAE8270518.1"/>
    </source>
</evidence>
<dbReference type="EMBL" id="LWDG02000047">
    <property type="protein sequence ID" value="KAE8270518.1"/>
    <property type="molecule type" value="Genomic_DNA"/>
</dbReference>
<organism evidence="1 2">
    <name type="scientific">Tilletia walkeri</name>
    <dbReference type="NCBI Taxonomy" id="117179"/>
    <lineage>
        <taxon>Eukaryota</taxon>
        <taxon>Fungi</taxon>
        <taxon>Dikarya</taxon>
        <taxon>Basidiomycota</taxon>
        <taxon>Ustilaginomycotina</taxon>
        <taxon>Exobasidiomycetes</taxon>
        <taxon>Tilletiales</taxon>
        <taxon>Tilletiaceae</taxon>
        <taxon>Tilletia</taxon>
    </lineage>
</organism>
<proteinExistence type="predicted"/>
<sequence>MHLLQWIGRQPQWSCQDDNMPYLVVPTKMEVGNAQLFEFEKQVDMDEVARLGEWTTKPVLESGMSVSLAQFWNRILLKPAGCETKNLSAQHVYVHAISASVYRSGLVMPTVFDHINQALSAQRCNEEIFEGNIAATHLIEALTAPSASYTLL</sequence>
<accession>A0A8X7NCH8</accession>
<protein>
    <submittedName>
        <fullName evidence="1">Uncharacterized protein</fullName>
    </submittedName>
</protein>
<comment type="caution">
    <text evidence="1">The sequence shown here is derived from an EMBL/GenBank/DDBJ whole genome shotgun (WGS) entry which is preliminary data.</text>
</comment>
<reference evidence="1" key="2">
    <citation type="journal article" date="2019" name="IMA Fungus">
        <title>Genome sequencing and comparison of five Tilletia species to identify candidate genes for the detection of regulated species infecting wheat.</title>
        <authorList>
            <person name="Nguyen H.D.T."/>
            <person name="Sultana T."/>
            <person name="Kesanakurti P."/>
            <person name="Hambleton S."/>
        </authorList>
    </citation>
    <scope>NUCLEOTIDE SEQUENCE</scope>
    <source>
        <strain evidence="1">DAOMC 236422</strain>
    </source>
</reference>
<reference evidence="1" key="1">
    <citation type="submission" date="2016-04" db="EMBL/GenBank/DDBJ databases">
        <authorList>
            <person name="Nguyen H.D."/>
            <person name="Samba Siva P."/>
            <person name="Cullis J."/>
            <person name="Levesque C.A."/>
            <person name="Hambleton S."/>
        </authorList>
    </citation>
    <scope>NUCLEOTIDE SEQUENCE</scope>
    <source>
        <strain evidence="1">DAOMC 236422</strain>
    </source>
</reference>